<dbReference type="InterPro" id="IPR018060">
    <property type="entry name" value="HTH_AraC"/>
</dbReference>
<feature type="domain" description="HTH araC/xylS-type" evidence="4">
    <location>
        <begin position="187"/>
        <end position="285"/>
    </location>
</feature>
<dbReference type="InterPro" id="IPR013096">
    <property type="entry name" value="Cupin_2"/>
</dbReference>
<dbReference type="Gene3D" id="2.60.120.10">
    <property type="entry name" value="Jelly Rolls"/>
    <property type="match status" value="1"/>
</dbReference>
<evidence type="ECO:0000256" key="3">
    <source>
        <dbReference type="ARBA" id="ARBA00023163"/>
    </source>
</evidence>
<evidence type="ECO:0000313" key="6">
    <source>
        <dbReference type="Proteomes" id="UP000253383"/>
    </source>
</evidence>
<dbReference type="PANTHER" id="PTHR43280:SF27">
    <property type="entry name" value="TRANSCRIPTIONAL REGULATOR MTLR"/>
    <property type="match status" value="1"/>
</dbReference>
<dbReference type="CDD" id="cd06976">
    <property type="entry name" value="cupin_MtlR-like_N"/>
    <property type="match status" value="1"/>
</dbReference>
<evidence type="ECO:0000256" key="2">
    <source>
        <dbReference type="ARBA" id="ARBA00023125"/>
    </source>
</evidence>
<protein>
    <submittedName>
        <fullName evidence="5">AraC family transcriptional regulator</fullName>
    </submittedName>
</protein>
<comment type="caution">
    <text evidence="5">The sequence shown here is derived from an EMBL/GenBank/DDBJ whole genome shotgun (WGS) entry which is preliminary data.</text>
</comment>
<sequence>MKPQFHKVPLNAQDSFSIRHEVKASFGNIWHYHPELELHYVIRGEGVRFIGDNVSNFSAGEMLLVGENLPHTWRCNEAYFREDPHLPVEAIVMQFRPDCLGRDFLNLTETQPIRRLYEKALRGLLIKGGTSEKVAALLHSAVEAQPLQRLIVLLSILDELSHSADLETITSERAFYQSNELETVRLNKVYSYTLSNYAKDIGLDEIASVASLSVTSFCRYFKLMTHKTYHEFLTEIRVSHACRALIENKLSAEAICFESGFNNLSNFYRHFKRVKGITPLEYKRNYLQ</sequence>
<dbReference type="Pfam" id="PF12833">
    <property type="entry name" value="HTH_18"/>
    <property type="match status" value="1"/>
</dbReference>
<dbReference type="OrthoDB" id="792101at2"/>
<keyword evidence="3" id="KW-0804">Transcription</keyword>
<organism evidence="5 6">
    <name type="scientific">Larkinella punicea</name>
    <dbReference type="NCBI Taxonomy" id="2315727"/>
    <lineage>
        <taxon>Bacteria</taxon>
        <taxon>Pseudomonadati</taxon>
        <taxon>Bacteroidota</taxon>
        <taxon>Cytophagia</taxon>
        <taxon>Cytophagales</taxon>
        <taxon>Spirosomataceae</taxon>
        <taxon>Larkinella</taxon>
    </lineage>
</organism>
<evidence type="ECO:0000313" key="5">
    <source>
        <dbReference type="EMBL" id="RCR66802.1"/>
    </source>
</evidence>
<proteinExistence type="predicted"/>
<dbReference type="AlphaFoldDB" id="A0A368JGY9"/>
<accession>A0A368JGY9</accession>
<keyword evidence="6" id="KW-1185">Reference proteome</keyword>
<reference evidence="5 6" key="1">
    <citation type="submission" date="2018-07" db="EMBL/GenBank/DDBJ databases">
        <title>Genome analysis of Larkinella rosea.</title>
        <authorList>
            <person name="Zhou Z."/>
            <person name="Wang G."/>
        </authorList>
    </citation>
    <scope>NUCLEOTIDE SEQUENCE [LARGE SCALE GENOMIC DNA]</scope>
    <source>
        <strain evidence="6">zzj9</strain>
    </source>
</reference>
<dbReference type="GO" id="GO:0003700">
    <property type="term" value="F:DNA-binding transcription factor activity"/>
    <property type="evidence" value="ECO:0007669"/>
    <property type="project" value="InterPro"/>
</dbReference>
<dbReference type="RefSeq" id="WP_114408796.1">
    <property type="nucleotide sequence ID" value="NZ_QOWE01000024.1"/>
</dbReference>
<dbReference type="SUPFAM" id="SSF46689">
    <property type="entry name" value="Homeodomain-like"/>
    <property type="match status" value="2"/>
</dbReference>
<evidence type="ECO:0000259" key="4">
    <source>
        <dbReference type="PROSITE" id="PS01124"/>
    </source>
</evidence>
<evidence type="ECO:0000256" key="1">
    <source>
        <dbReference type="ARBA" id="ARBA00023015"/>
    </source>
</evidence>
<dbReference type="EMBL" id="QOWE01000024">
    <property type="protein sequence ID" value="RCR66802.1"/>
    <property type="molecule type" value="Genomic_DNA"/>
</dbReference>
<dbReference type="Gene3D" id="1.10.10.60">
    <property type="entry name" value="Homeodomain-like"/>
    <property type="match status" value="2"/>
</dbReference>
<dbReference type="InterPro" id="IPR014710">
    <property type="entry name" value="RmlC-like_jellyroll"/>
</dbReference>
<name>A0A368JGY9_9BACT</name>
<keyword evidence="1" id="KW-0805">Transcription regulation</keyword>
<dbReference type="SMART" id="SM00342">
    <property type="entry name" value="HTH_ARAC"/>
    <property type="match status" value="1"/>
</dbReference>
<keyword evidence="2" id="KW-0238">DNA-binding</keyword>
<dbReference type="PANTHER" id="PTHR43280">
    <property type="entry name" value="ARAC-FAMILY TRANSCRIPTIONAL REGULATOR"/>
    <property type="match status" value="1"/>
</dbReference>
<gene>
    <name evidence="5" type="ORF">DUE52_24945</name>
</gene>
<dbReference type="Proteomes" id="UP000253383">
    <property type="component" value="Unassembled WGS sequence"/>
</dbReference>
<dbReference type="InterPro" id="IPR009057">
    <property type="entry name" value="Homeodomain-like_sf"/>
</dbReference>
<dbReference type="Pfam" id="PF07883">
    <property type="entry name" value="Cupin_2"/>
    <property type="match status" value="1"/>
</dbReference>
<dbReference type="PROSITE" id="PS01124">
    <property type="entry name" value="HTH_ARAC_FAMILY_2"/>
    <property type="match status" value="1"/>
</dbReference>
<dbReference type="SUPFAM" id="SSF51182">
    <property type="entry name" value="RmlC-like cupins"/>
    <property type="match status" value="1"/>
</dbReference>
<dbReference type="GO" id="GO:0043565">
    <property type="term" value="F:sequence-specific DNA binding"/>
    <property type="evidence" value="ECO:0007669"/>
    <property type="project" value="InterPro"/>
</dbReference>
<dbReference type="InterPro" id="IPR011051">
    <property type="entry name" value="RmlC_Cupin_sf"/>
</dbReference>